<organism evidence="3">
    <name type="scientific">Trichuris suis</name>
    <name type="common">pig whipworm</name>
    <dbReference type="NCBI Taxonomy" id="68888"/>
    <lineage>
        <taxon>Eukaryota</taxon>
        <taxon>Metazoa</taxon>
        <taxon>Ecdysozoa</taxon>
        <taxon>Nematoda</taxon>
        <taxon>Enoplea</taxon>
        <taxon>Dorylaimia</taxon>
        <taxon>Trichinellida</taxon>
        <taxon>Trichuridae</taxon>
        <taxon>Trichuris</taxon>
    </lineage>
</organism>
<protein>
    <submittedName>
        <fullName evidence="3">Uncharacterized protein</fullName>
    </submittedName>
</protein>
<dbReference type="Proteomes" id="UP000030764">
    <property type="component" value="Unassembled WGS sequence"/>
</dbReference>
<proteinExistence type="predicted"/>
<sequence length="70" mass="7958">MLTYTDGTVRANESLPEMESFENLFEAETISLLIIGLASVITNSTFLALLRKMDNRKSFFFLQGFRLTGF</sequence>
<evidence type="ECO:0000313" key="2">
    <source>
        <dbReference type="EMBL" id="KFD54329.1"/>
    </source>
</evidence>
<name>A0A085NUG6_9BILA</name>
<feature type="transmembrane region" description="Helical" evidence="1">
    <location>
        <begin position="30"/>
        <end position="50"/>
    </location>
</feature>
<keyword evidence="1" id="KW-0812">Transmembrane</keyword>
<dbReference type="Proteomes" id="UP000030758">
    <property type="component" value="Unassembled WGS sequence"/>
</dbReference>
<dbReference type="AlphaFoldDB" id="A0A085NUG6"/>
<gene>
    <name evidence="2" type="ORF">M513_04871</name>
    <name evidence="3" type="ORF">M514_04871</name>
</gene>
<dbReference type="EMBL" id="KL363209">
    <property type="protein sequence ID" value="KFD54329.1"/>
    <property type="molecule type" value="Genomic_DNA"/>
</dbReference>
<keyword evidence="4" id="KW-1185">Reference proteome</keyword>
<evidence type="ECO:0000313" key="4">
    <source>
        <dbReference type="Proteomes" id="UP000030764"/>
    </source>
</evidence>
<accession>A0A085NUG6</accession>
<reference evidence="3 4" key="1">
    <citation type="journal article" date="2014" name="Nat. Genet.">
        <title>Genome and transcriptome of the porcine whipworm Trichuris suis.</title>
        <authorList>
            <person name="Jex A.R."/>
            <person name="Nejsum P."/>
            <person name="Schwarz E.M."/>
            <person name="Hu L."/>
            <person name="Young N.D."/>
            <person name="Hall R.S."/>
            <person name="Korhonen P.K."/>
            <person name="Liao S."/>
            <person name="Thamsborg S."/>
            <person name="Xia J."/>
            <person name="Xu P."/>
            <person name="Wang S."/>
            <person name="Scheerlinck J.P."/>
            <person name="Hofmann A."/>
            <person name="Sternberg P.W."/>
            <person name="Wang J."/>
            <person name="Gasser R.B."/>
        </authorList>
    </citation>
    <scope>NUCLEOTIDE SEQUENCE [LARGE SCALE GENOMIC DNA]</scope>
    <source>
        <strain evidence="3">DCEP-RM93F</strain>
        <strain evidence="2">DCEP-RM93M</strain>
    </source>
</reference>
<evidence type="ECO:0000256" key="1">
    <source>
        <dbReference type="SAM" id="Phobius"/>
    </source>
</evidence>
<dbReference type="EMBL" id="KL367474">
    <property type="protein sequence ID" value="KFD73112.1"/>
    <property type="molecule type" value="Genomic_DNA"/>
</dbReference>
<keyword evidence="1" id="KW-1133">Transmembrane helix</keyword>
<keyword evidence="1" id="KW-0472">Membrane</keyword>
<evidence type="ECO:0000313" key="3">
    <source>
        <dbReference type="EMBL" id="KFD73112.1"/>
    </source>
</evidence>